<accession>A0A2U3B7U6</accession>
<dbReference type="RefSeq" id="WP_109320317.1">
    <property type="nucleotide sequence ID" value="NZ_QFWT01000007.1"/>
</dbReference>
<feature type="transmembrane region" description="Helical" evidence="1">
    <location>
        <begin position="122"/>
        <end position="141"/>
    </location>
</feature>
<reference evidence="2 3" key="1">
    <citation type="submission" date="2018-05" db="EMBL/GenBank/DDBJ databases">
        <title>Vibrio limimaris sp. nov., isolated from marine sediment.</title>
        <authorList>
            <person name="Li C.-M."/>
        </authorList>
    </citation>
    <scope>NUCLEOTIDE SEQUENCE [LARGE SCALE GENOMIC DNA]</scope>
    <source>
        <strain evidence="2 3">E4404</strain>
    </source>
</reference>
<comment type="caution">
    <text evidence="2">The sequence shown here is derived from an EMBL/GenBank/DDBJ whole genome shotgun (WGS) entry which is preliminary data.</text>
</comment>
<organism evidence="2 3">
    <name type="scientific">Vibrio albus</name>
    <dbReference type="NCBI Taxonomy" id="2200953"/>
    <lineage>
        <taxon>Bacteria</taxon>
        <taxon>Pseudomonadati</taxon>
        <taxon>Pseudomonadota</taxon>
        <taxon>Gammaproteobacteria</taxon>
        <taxon>Vibrionales</taxon>
        <taxon>Vibrionaceae</taxon>
        <taxon>Vibrio</taxon>
    </lineage>
</organism>
<dbReference type="AlphaFoldDB" id="A0A2U3B7U6"/>
<dbReference type="EMBL" id="QFWT01000007">
    <property type="protein sequence ID" value="PWI32852.1"/>
    <property type="molecule type" value="Genomic_DNA"/>
</dbReference>
<keyword evidence="1" id="KW-0472">Membrane</keyword>
<keyword evidence="1" id="KW-0812">Transmembrane</keyword>
<gene>
    <name evidence="2" type="ORF">DI392_13620</name>
</gene>
<evidence type="ECO:0000313" key="2">
    <source>
        <dbReference type="EMBL" id="PWI32852.1"/>
    </source>
</evidence>
<dbReference type="OrthoDB" id="7059666at2"/>
<proteinExistence type="predicted"/>
<evidence type="ECO:0000313" key="3">
    <source>
        <dbReference type="Proteomes" id="UP000245362"/>
    </source>
</evidence>
<feature type="transmembrane region" description="Helical" evidence="1">
    <location>
        <begin position="89"/>
        <end position="110"/>
    </location>
</feature>
<keyword evidence="1" id="KW-1133">Transmembrane helix</keyword>
<name>A0A2U3B7U6_9VIBR</name>
<protein>
    <submittedName>
        <fullName evidence="2">Uncharacterized protein</fullName>
    </submittedName>
</protein>
<sequence length="176" mass="19679">MNMNNDEKNAFRDFVKFLKTKPVVPDRRVDDAILQMVEKDLCLPVWQIYAKMLFISVSTGLMSLTVCPQFGIGQETFIFQSLHATGSDIVLHLFCGLFFVTVGASVSAAVLKRSEIQAISQLKYAFFLGYSFVSFTLLIAFGKDAFVISSLFWVLGAILGNILGFESVVKLRLAWE</sequence>
<dbReference type="Proteomes" id="UP000245362">
    <property type="component" value="Unassembled WGS sequence"/>
</dbReference>
<feature type="transmembrane region" description="Helical" evidence="1">
    <location>
        <begin position="147"/>
        <end position="169"/>
    </location>
</feature>
<evidence type="ECO:0000256" key="1">
    <source>
        <dbReference type="SAM" id="Phobius"/>
    </source>
</evidence>
<keyword evidence="3" id="KW-1185">Reference proteome</keyword>